<keyword evidence="5 13" id="KW-0812">Transmembrane</keyword>
<evidence type="ECO:0000256" key="5">
    <source>
        <dbReference type="ARBA" id="ARBA00022692"/>
    </source>
</evidence>
<dbReference type="InterPro" id="IPR043205">
    <property type="entry name" value="CYB561/CYBRD1-like"/>
</dbReference>
<dbReference type="EMBL" id="ASHM01005216">
    <property type="protein sequence ID" value="PNY12355.1"/>
    <property type="molecule type" value="Genomic_DNA"/>
</dbReference>
<dbReference type="PANTHER" id="PTHR10106">
    <property type="entry name" value="CYTOCHROME B561-RELATED"/>
    <property type="match status" value="1"/>
</dbReference>
<evidence type="ECO:0000256" key="10">
    <source>
        <dbReference type="ARBA" id="ARBA00023136"/>
    </source>
</evidence>
<evidence type="ECO:0000256" key="4">
    <source>
        <dbReference type="ARBA" id="ARBA00022617"/>
    </source>
</evidence>
<keyword evidence="8 13" id="KW-1133">Transmembrane helix</keyword>
<evidence type="ECO:0000256" key="11">
    <source>
        <dbReference type="ARBA" id="ARBA00024225"/>
    </source>
</evidence>
<keyword evidence="7" id="KW-0249">Electron transport</keyword>
<keyword evidence="10 13" id="KW-0472">Membrane</keyword>
<dbReference type="AlphaFoldDB" id="A0A2K3PAQ5"/>
<dbReference type="GO" id="GO:0046872">
    <property type="term" value="F:metal ion binding"/>
    <property type="evidence" value="ECO:0007669"/>
    <property type="project" value="UniProtKB-KW"/>
</dbReference>
<comment type="catalytic activity">
    <reaction evidence="12">
        <text>Fe(3+)(out) + L-ascorbate(in) = monodehydro-L-ascorbate radical(in) + Fe(2+)(out) + H(+)</text>
        <dbReference type="Rhea" id="RHEA:30403"/>
        <dbReference type="ChEBI" id="CHEBI:15378"/>
        <dbReference type="ChEBI" id="CHEBI:29033"/>
        <dbReference type="ChEBI" id="CHEBI:29034"/>
        <dbReference type="ChEBI" id="CHEBI:38290"/>
        <dbReference type="ChEBI" id="CHEBI:59513"/>
        <dbReference type="EC" id="7.2.1.3"/>
    </reaction>
</comment>
<feature type="transmembrane region" description="Helical" evidence="13">
    <location>
        <begin position="88"/>
        <end position="109"/>
    </location>
</feature>
<reference evidence="15 16" key="1">
    <citation type="journal article" date="2014" name="Am. J. Bot.">
        <title>Genome assembly and annotation for red clover (Trifolium pratense; Fabaceae).</title>
        <authorList>
            <person name="Istvanek J."/>
            <person name="Jaros M."/>
            <person name="Krenek A."/>
            <person name="Repkova J."/>
        </authorList>
    </citation>
    <scope>NUCLEOTIDE SEQUENCE [LARGE SCALE GENOMIC DNA]</scope>
    <source>
        <strain evidence="16">cv. Tatra</strain>
        <tissue evidence="15">Young leaves</tissue>
    </source>
</reference>
<dbReference type="CDD" id="cd08766">
    <property type="entry name" value="Cyt_b561_ACYB-1_like"/>
    <property type="match status" value="1"/>
</dbReference>
<dbReference type="EC" id="7.2.1.3" evidence="11"/>
<comment type="cofactor">
    <cofactor evidence="1">
        <name>heme b</name>
        <dbReference type="ChEBI" id="CHEBI:60344"/>
    </cofactor>
</comment>
<dbReference type="InterPro" id="IPR006593">
    <property type="entry name" value="Cyt_b561/ferric_Rdtase_TM"/>
</dbReference>
<evidence type="ECO:0000256" key="6">
    <source>
        <dbReference type="ARBA" id="ARBA00022723"/>
    </source>
</evidence>
<feature type="non-terminal residue" evidence="15">
    <location>
        <position position="1"/>
    </location>
</feature>
<evidence type="ECO:0000256" key="13">
    <source>
        <dbReference type="SAM" id="Phobius"/>
    </source>
</evidence>
<feature type="transmembrane region" description="Helical" evidence="13">
    <location>
        <begin position="56"/>
        <end position="76"/>
    </location>
</feature>
<dbReference type="ExpressionAtlas" id="A0A2K3PAQ5">
    <property type="expression patterns" value="baseline"/>
</dbReference>
<dbReference type="SMART" id="SM00665">
    <property type="entry name" value="B561"/>
    <property type="match status" value="1"/>
</dbReference>
<evidence type="ECO:0000256" key="9">
    <source>
        <dbReference type="ARBA" id="ARBA00023004"/>
    </source>
</evidence>
<keyword evidence="4" id="KW-0349">Heme</keyword>
<name>A0A2K3PAQ5_TRIPR</name>
<evidence type="ECO:0000313" key="16">
    <source>
        <dbReference type="Proteomes" id="UP000236291"/>
    </source>
</evidence>
<dbReference type="Gene3D" id="1.20.120.1770">
    <property type="match status" value="1"/>
</dbReference>
<reference evidence="15 16" key="2">
    <citation type="journal article" date="2017" name="Front. Plant Sci.">
        <title>Gene Classification and Mining of Molecular Markers Useful in Red Clover (Trifolium pratense) Breeding.</title>
        <authorList>
            <person name="Istvanek J."/>
            <person name="Dluhosova J."/>
            <person name="Dluhos P."/>
            <person name="Patkova L."/>
            <person name="Nedelnik J."/>
            <person name="Repkova J."/>
        </authorList>
    </citation>
    <scope>NUCLEOTIDE SEQUENCE [LARGE SCALE GENOMIC DNA]</scope>
    <source>
        <strain evidence="16">cv. Tatra</strain>
        <tissue evidence="15">Young leaves</tissue>
    </source>
</reference>
<keyword evidence="3" id="KW-0813">Transport</keyword>
<organism evidence="15 16">
    <name type="scientific">Trifolium pratense</name>
    <name type="common">Red clover</name>
    <dbReference type="NCBI Taxonomy" id="57577"/>
    <lineage>
        <taxon>Eukaryota</taxon>
        <taxon>Viridiplantae</taxon>
        <taxon>Streptophyta</taxon>
        <taxon>Embryophyta</taxon>
        <taxon>Tracheophyta</taxon>
        <taxon>Spermatophyta</taxon>
        <taxon>Magnoliopsida</taxon>
        <taxon>eudicotyledons</taxon>
        <taxon>Gunneridae</taxon>
        <taxon>Pentapetalae</taxon>
        <taxon>rosids</taxon>
        <taxon>fabids</taxon>
        <taxon>Fabales</taxon>
        <taxon>Fabaceae</taxon>
        <taxon>Papilionoideae</taxon>
        <taxon>50 kb inversion clade</taxon>
        <taxon>NPAAA clade</taxon>
        <taxon>Hologalegina</taxon>
        <taxon>IRL clade</taxon>
        <taxon>Trifolieae</taxon>
        <taxon>Trifolium</taxon>
    </lineage>
</organism>
<gene>
    <name evidence="15" type="ORF">L195_g008984</name>
</gene>
<feature type="transmembrane region" description="Helical" evidence="13">
    <location>
        <begin position="121"/>
        <end position="148"/>
    </location>
</feature>
<feature type="transmembrane region" description="Helical" evidence="13">
    <location>
        <begin position="203"/>
        <end position="225"/>
    </location>
</feature>
<evidence type="ECO:0000256" key="1">
    <source>
        <dbReference type="ARBA" id="ARBA00001970"/>
    </source>
</evidence>
<dbReference type="Proteomes" id="UP000236291">
    <property type="component" value="Unassembled WGS sequence"/>
</dbReference>
<proteinExistence type="predicted"/>
<feature type="domain" description="Cytochrome b561" evidence="14">
    <location>
        <begin position="20"/>
        <end position="224"/>
    </location>
</feature>
<dbReference type="Pfam" id="PF03188">
    <property type="entry name" value="Cytochrom_B561"/>
    <property type="match status" value="1"/>
</dbReference>
<accession>A0A2K3PAQ5</accession>
<evidence type="ECO:0000256" key="7">
    <source>
        <dbReference type="ARBA" id="ARBA00022982"/>
    </source>
</evidence>
<dbReference type="PROSITE" id="PS50939">
    <property type="entry name" value="CYTOCHROME_B561"/>
    <property type="match status" value="1"/>
</dbReference>
<feature type="transmembrane region" description="Helical" evidence="13">
    <location>
        <begin position="160"/>
        <end position="183"/>
    </location>
</feature>
<feature type="transmembrane region" description="Helical" evidence="13">
    <location>
        <begin position="12"/>
        <end position="36"/>
    </location>
</feature>
<evidence type="ECO:0000256" key="12">
    <source>
        <dbReference type="ARBA" id="ARBA00051575"/>
    </source>
</evidence>
<keyword evidence="6" id="KW-0479">Metal-binding</keyword>
<dbReference type="GO" id="GO:0140571">
    <property type="term" value="F:transmembrane ascorbate ferrireductase activity"/>
    <property type="evidence" value="ECO:0007669"/>
    <property type="project" value="UniProtKB-EC"/>
</dbReference>
<dbReference type="STRING" id="57577.A0A2K3PAQ5"/>
<dbReference type="PANTHER" id="PTHR10106:SF0">
    <property type="entry name" value="LD36721P"/>
    <property type="match status" value="1"/>
</dbReference>
<keyword evidence="9" id="KW-0408">Iron</keyword>
<protein>
    <recommendedName>
        <fullName evidence="11">ascorbate ferrireductase (transmembrane)</fullName>
        <ecNumber evidence="11">7.2.1.3</ecNumber>
    </recommendedName>
</protein>
<comment type="caution">
    <text evidence="15">The sequence shown here is derived from an EMBL/GenBank/DDBJ whole genome shotgun (WGS) entry which is preliminary data.</text>
</comment>
<evidence type="ECO:0000259" key="14">
    <source>
        <dbReference type="PROSITE" id="PS50939"/>
    </source>
</evidence>
<evidence type="ECO:0000313" key="15">
    <source>
        <dbReference type="EMBL" id="PNY12355.1"/>
    </source>
</evidence>
<dbReference type="GO" id="GO:0016020">
    <property type="term" value="C:membrane"/>
    <property type="evidence" value="ECO:0007669"/>
    <property type="project" value="UniProtKB-SubCell"/>
</dbReference>
<evidence type="ECO:0000256" key="2">
    <source>
        <dbReference type="ARBA" id="ARBA00004141"/>
    </source>
</evidence>
<comment type="subcellular location">
    <subcellularLocation>
        <location evidence="2">Membrane</location>
        <topology evidence="2">Multi-pass membrane protein</topology>
    </subcellularLocation>
</comment>
<evidence type="ECO:0000256" key="3">
    <source>
        <dbReference type="ARBA" id="ARBA00022448"/>
    </source>
</evidence>
<evidence type="ECO:0000256" key="8">
    <source>
        <dbReference type="ARBA" id="ARBA00022989"/>
    </source>
</evidence>
<dbReference type="FunFam" id="1.20.120.1770:FF:000001">
    <property type="entry name" value="Cytochrome b reductase 1"/>
    <property type="match status" value="1"/>
</dbReference>
<sequence>SLSLSTMATPPVVRFPIFATVRAIGIVIILLLLTWAVHFRGGLALISDNKDLIFNVHPVLMVIGLVLINGEGMLAYKTVPGTKSFKKTVHLGLQFLALFLSLIGLWAAWKFHNDKGIDNFYSLHSWLGLACLFLFSIQLAAGFATFWYPGGSRNTRVALMPWHVFFGIYIYALAIATTTTGILEKATFLQTNNVISRYSNEAILVNCLGVLIVALGGFVILGLVTPTYNKSDVIRGNE</sequence>